<evidence type="ECO:0000256" key="7">
    <source>
        <dbReference type="ARBA" id="ARBA00048612"/>
    </source>
</evidence>
<evidence type="ECO:0000256" key="5">
    <source>
        <dbReference type="ARBA" id="ARBA00022679"/>
    </source>
</evidence>
<keyword evidence="6" id="KW-0496">Mitochondrion</keyword>
<sequence length="406" mass="47276">MSISRLLAYTSKRYISRTRTVPLRDFLEWINLPNVVKKENFFIDYHTTLKHGLLSSHFRTLSQVFDNSLAEYEPELSQCLAKSLLVDYKLNEYPYYDLTVLNIFTNADQASKILGSVMEYLKSELSQSMLERIRIFMVPLYKLQPEEKRRLNKLELPANIEVFTESAIFEYADSFDGMTDIDASLAIKGHVVVEDPVHVVVFNDVLENLSHDLVRYHEGQWEQCYIDIDPSGNKSKRFQAVLDPLCQQTIDHLILGSDSRKQITSDTEIYVPTQIVNLFNVLRYRVPEHKLFAVDMFQPPDCTSIWHRFIKSVLALSRTEPEGMESSTLVLGYNECQHRSIGNDDNLWHRALKFIPNPHQLQRLYTSVHDGRKICNIEPLDIFIDNWNGKTINHKNKSLYVMHARE</sequence>
<protein>
    <recommendedName>
        <fullName evidence="3">type II protein arginine methyltransferase</fullName>
        <ecNumber evidence="3">2.1.1.320</ecNumber>
    </recommendedName>
</protein>
<keyword evidence="5" id="KW-0808">Transferase</keyword>
<organism evidence="8 9">
    <name type="scientific">Nakaseomyces bracarensis</name>
    <dbReference type="NCBI Taxonomy" id="273131"/>
    <lineage>
        <taxon>Eukaryota</taxon>
        <taxon>Fungi</taxon>
        <taxon>Dikarya</taxon>
        <taxon>Ascomycota</taxon>
        <taxon>Saccharomycotina</taxon>
        <taxon>Saccharomycetes</taxon>
        <taxon>Saccharomycetales</taxon>
        <taxon>Saccharomycetaceae</taxon>
        <taxon>Nakaseomyces</taxon>
    </lineage>
</organism>
<dbReference type="EMBL" id="JBEVYD010000011">
    <property type="protein sequence ID" value="KAL3229663.1"/>
    <property type="molecule type" value="Genomic_DNA"/>
</dbReference>
<reference evidence="8 9" key="1">
    <citation type="submission" date="2024-05" db="EMBL/GenBank/DDBJ databases">
        <title>Long read based assembly of the Candida bracarensis genome reveals expanded adhesin content.</title>
        <authorList>
            <person name="Marcet-Houben M."/>
            <person name="Ksiezopolska E."/>
            <person name="Gabaldon T."/>
        </authorList>
    </citation>
    <scope>NUCLEOTIDE SEQUENCE [LARGE SCALE GENOMIC DNA]</scope>
    <source>
        <strain evidence="8 9">CBM6</strain>
    </source>
</reference>
<accession>A0ABR4NNU8</accession>
<dbReference type="Pfam" id="PF02636">
    <property type="entry name" value="Methyltransf_28"/>
    <property type="match status" value="1"/>
</dbReference>
<evidence type="ECO:0000256" key="3">
    <source>
        <dbReference type="ARBA" id="ARBA00011935"/>
    </source>
</evidence>
<dbReference type="Gene3D" id="3.40.50.12710">
    <property type="match status" value="1"/>
</dbReference>
<gene>
    <name evidence="8" type="ORF">RNJ44_01799</name>
</gene>
<comment type="subcellular location">
    <subcellularLocation>
        <location evidence="1">Mitochondrion</location>
    </subcellularLocation>
</comment>
<evidence type="ECO:0000256" key="4">
    <source>
        <dbReference type="ARBA" id="ARBA00022603"/>
    </source>
</evidence>
<comment type="catalytic activity">
    <reaction evidence="7">
        <text>L-arginyl-[protein] + 2 S-adenosyl-L-methionine = N(omega),N(omega)'-dimethyl-L-arginyl-[protein] + 2 S-adenosyl-L-homocysteine + 2 H(+)</text>
        <dbReference type="Rhea" id="RHEA:48108"/>
        <dbReference type="Rhea" id="RHEA-COMP:10532"/>
        <dbReference type="Rhea" id="RHEA-COMP:11992"/>
        <dbReference type="ChEBI" id="CHEBI:15378"/>
        <dbReference type="ChEBI" id="CHEBI:29965"/>
        <dbReference type="ChEBI" id="CHEBI:57856"/>
        <dbReference type="ChEBI" id="CHEBI:59789"/>
        <dbReference type="ChEBI" id="CHEBI:88221"/>
        <dbReference type="EC" id="2.1.1.320"/>
    </reaction>
</comment>
<keyword evidence="9" id="KW-1185">Reference proteome</keyword>
<evidence type="ECO:0000256" key="1">
    <source>
        <dbReference type="ARBA" id="ARBA00004173"/>
    </source>
</evidence>
<comment type="similarity">
    <text evidence="2">Belongs to the NDUFAF7 family.</text>
</comment>
<keyword evidence="4" id="KW-0489">Methyltransferase</keyword>
<evidence type="ECO:0000256" key="2">
    <source>
        <dbReference type="ARBA" id="ARBA00005891"/>
    </source>
</evidence>
<dbReference type="InterPro" id="IPR038375">
    <property type="entry name" value="NDUFAF7_sf"/>
</dbReference>
<dbReference type="InterPro" id="IPR003788">
    <property type="entry name" value="NDUFAF7"/>
</dbReference>
<dbReference type="Proteomes" id="UP001623330">
    <property type="component" value="Unassembled WGS sequence"/>
</dbReference>
<name>A0ABR4NNU8_9SACH</name>
<comment type="caution">
    <text evidence="8">The sequence shown here is derived from an EMBL/GenBank/DDBJ whole genome shotgun (WGS) entry which is preliminary data.</text>
</comment>
<proteinExistence type="inferred from homology"/>
<evidence type="ECO:0000313" key="9">
    <source>
        <dbReference type="Proteomes" id="UP001623330"/>
    </source>
</evidence>
<evidence type="ECO:0000256" key="6">
    <source>
        <dbReference type="ARBA" id="ARBA00023128"/>
    </source>
</evidence>
<dbReference type="EC" id="2.1.1.320" evidence="3"/>
<evidence type="ECO:0000313" key="8">
    <source>
        <dbReference type="EMBL" id="KAL3229663.1"/>
    </source>
</evidence>